<accession>A0A2C9KWI2</accession>
<sequence>MGNEGTKIQNETMDETEKFLKLTPSDIIGDTDGLAVHELDLPEPGDSLQLHLKACKKNPGHPNFIPVNSFSLEHLPEGYRDEVLYEVIKSIASLTVKLSVNVASPQRPTTWPGTGIPYPFSGTCYKNVLRTGTGKVYQIIRVEEDDTHGWGKNTKCVCGRCRMSQTPSNVWWEIDIITATHVIFDGVEAENTICDLFFDSQESPGYRLDNMILKSYGIATDKSSMKCITCNKELADKLGAALNKWEQFRWTAFYRHKKDAQKMAVVVSHPHGCSKQISLGQWLEKVKGEGGNVFKHTYTACTCPGSSGAPVYFAGFTFNSNVSYGFQFNERAHSGAFGKEINFSF</sequence>
<dbReference type="Proteomes" id="UP000076420">
    <property type="component" value="Unassembled WGS sequence"/>
</dbReference>
<dbReference type="KEGG" id="bgt:106054502"/>
<dbReference type="VEuPathDB" id="VectorBase:BGLB024372"/>
<dbReference type="EnsemblMetazoa" id="BGLB024372-RA">
    <property type="protein sequence ID" value="BGLB024372-PA"/>
    <property type="gene ID" value="BGLB024372"/>
</dbReference>
<evidence type="ECO:0000313" key="1">
    <source>
        <dbReference type="EnsemblMetazoa" id="BGLB024372-PA"/>
    </source>
</evidence>
<dbReference type="SUPFAM" id="SSF50494">
    <property type="entry name" value="Trypsin-like serine proteases"/>
    <property type="match status" value="1"/>
</dbReference>
<gene>
    <name evidence="1" type="primary">106054502</name>
</gene>
<dbReference type="AlphaFoldDB" id="A0A2C9KWI2"/>
<name>A0A2C9KWI2_BIOGL</name>
<reference evidence="1" key="1">
    <citation type="submission" date="2020-05" db="UniProtKB">
        <authorList>
            <consortium name="EnsemblMetazoa"/>
        </authorList>
    </citation>
    <scope>IDENTIFICATION</scope>
    <source>
        <strain evidence="1">BB02</strain>
    </source>
</reference>
<evidence type="ECO:0008006" key="3">
    <source>
        <dbReference type="Google" id="ProtNLM"/>
    </source>
</evidence>
<dbReference type="OrthoDB" id="10038545at2759"/>
<protein>
    <recommendedName>
        <fullName evidence="3">Peptidase S1 domain-containing protein</fullName>
    </recommendedName>
</protein>
<dbReference type="VEuPathDB" id="VectorBase:BGLAX_033535"/>
<organism evidence="1 2">
    <name type="scientific">Biomphalaria glabrata</name>
    <name type="common">Bloodfluke planorb</name>
    <name type="synonym">Freshwater snail</name>
    <dbReference type="NCBI Taxonomy" id="6526"/>
    <lineage>
        <taxon>Eukaryota</taxon>
        <taxon>Metazoa</taxon>
        <taxon>Spiralia</taxon>
        <taxon>Lophotrochozoa</taxon>
        <taxon>Mollusca</taxon>
        <taxon>Gastropoda</taxon>
        <taxon>Heterobranchia</taxon>
        <taxon>Euthyneura</taxon>
        <taxon>Panpulmonata</taxon>
        <taxon>Hygrophila</taxon>
        <taxon>Lymnaeoidea</taxon>
        <taxon>Planorbidae</taxon>
        <taxon>Biomphalaria</taxon>
    </lineage>
</organism>
<dbReference type="InterPro" id="IPR009003">
    <property type="entry name" value="Peptidase_S1_PA"/>
</dbReference>
<evidence type="ECO:0000313" key="2">
    <source>
        <dbReference type="Proteomes" id="UP000076420"/>
    </source>
</evidence>
<proteinExistence type="predicted"/>